<dbReference type="AlphaFoldDB" id="A0AAE3E286"/>
<evidence type="ECO:0000256" key="1">
    <source>
        <dbReference type="ARBA" id="ARBA00009902"/>
    </source>
</evidence>
<keyword evidence="4 5" id="KW-0326">Glycosidase</keyword>
<sequence length="497" mass="56314">MISEKLEKARAYEAENEKKITPQMRPVFHLTPRVGWMNDPNGFSYYNGAYHMFYQYYPYRPFWGPMHWGHAVSKDLLHWNYLPAALAPDEPYENGGGCFSGSAIDLADGRQLLVYTGVLSEKQPDGTMHDVQQQCVAVGDGVNYEKCENNPVMTAKQLPSDSNRFDFRDPKVWKAADGSYRCVMVNCDNKGDGRAVLFESKDGFSWNFKSILAQNNGKFGKMWECPDLFELDGKAVLIVSPMEMEAEGLEYPNGHGVVCQIGTYDDETGTFTCEHAQTVDYGVDFYAPQSTQTPDGRRVMIGWMQNWAFVNQHAETEPWFGQMALPRELSIVDGKLIQRPTKEFDACRKNPVSHNGVCVAGLEAVKLEGIEGRVADVELTIAPKSKDDSYYMFEMRFAQDDKHYTALRYRTHESELELDRSYSDSRIAMVHKRSCKVKDNGGKLKLRVVIDRFSAEVFANDGEQVMSVTFTTDTAAKEISFVADGTVYMDIVKYDIE</sequence>
<dbReference type="PROSITE" id="PS00609">
    <property type="entry name" value="GLYCOSYL_HYDROL_F32"/>
    <property type="match status" value="1"/>
</dbReference>
<evidence type="ECO:0000256" key="2">
    <source>
        <dbReference type="ARBA" id="ARBA00012758"/>
    </source>
</evidence>
<reference evidence="8 9" key="1">
    <citation type="submission" date="2021-10" db="EMBL/GenBank/DDBJ databases">
        <title>Anaerobic single-cell dispensing facilitates the cultivation of human gut bacteria.</title>
        <authorList>
            <person name="Afrizal A."/>
        </authorList>
    </citation>
    <scope>NUCLEOTIDE SEQUENCE [LARGE SCALE GENOMIC DNA]</scope>
    <source>
        <strain evidence="8 9">CLA-AA-H224</strain>
    </source>
</reference>
<dbReference type="Gene3D" id="2.60.120.560">
    <property type="entry name" value="Exo-inulinase, domain 1"/>
    <property type="match status" value="1"/>
</dbReference>
<keyword evidence="9" id="KW-1185">Reference proteome</keyword>
<dbReference type="CDD" id="cd08996">
    <property type="entry name" value="GH32_FFase"/>
    <property type="match status" value="1"/>
</dbReference>
<evidence type="ECO:0000259" key="7">
    <source>
        <dbReference type="Pfam" id="PF08244"/>
    </source>
</evidence>
<evidence type="ECO:0000313" key="9">
    <source>
        <dbReference type="Proteomes" id="UP001198200"/>
    </source>
</evidence>
<dbReference type="InterPro" id="IPR001362">
    <property type="entry name" value="Glyco_hydro_32"/>
</dbReference>
<dbReference type="Pfam" id="PF00251">
    <property type="entry name" value="Glyco_hydro_32N"/>
    <property type="match status" value="1"/>
</dbReference>
<dbReference type="Proteomes" id="UP001198200">
    <property type="component" value="Unassembled WGS sequence"/>
</dbReference>
<evidence type="ECO:0000256" key="4">
    <source>
        <dbReference type="ARBA" id="ARBA00023295"/>
    </source>
</evidence>
<evidence type="ECO:0000256" key="3">
    <source>
        <dbReference type="ARBA" id="ARBA00022801"/>
    </source>
</evidence>
<dbReference type="InterPro" id="IPR013148">
    <property type="entry name" value="Glyco_hydro_32_N"/>
</dbReference>
<gene>
    <name evidence="8" type="ORF">LKD48_03485</name>
</gene>
<comment type="caution">
    <text evidence="8">The sequence shown here is derived from an EMBL/GenBank/DDBJ whole genome shotgun (WGS) entry which is preliminary data.</text>
</comment>
<proteinExistence type="inferred from homology"/>
<dbReference type="EMBL" id="JAJEQN010000006">
    <property type="protein sequence ID" value="MCC2220709.1"/>
    <property type="molecule type" value="Genomic_DNA"/>
</dbReference>
<evidence type="ECO:0000256" key="5">
    <source>
        <dbReference type="RuleBase" id="RU362110"/>
    </source>
</evidence>
<evidence type="ECO:0000259" key="6">
    <source>
        <dbReference type="Pfam" id="PF00251"/>
    </source>
</evidence>
<dbReference type="GO" id="GO:0005975">
    <property type="term" value="P:carbohydrate metabolic process"/>
    <property type="evidence" value="ECO:0007669"/>
    <property type="project" value="InterPro"/>
</dbReference>
<dbReference type="SMART" id="SM00640">
    <property type="entry name" value="Glyco_32"/>
    <property type="match status" value="1"/>
</dbReference>
<dbReference type="InterPro" id="IPR013320">
    <property type="entry name" value="ConA-like_dom_sf"/>
</dbReference>
<dbReference type="InterPro" id="IPR023296">
    <property type="entry name" value="Glyco_hydro_beta-prop_sf"/>
</dbReference>
<dbReference type="Pfam" id="PF08244">
    <property type="entry name" value="Glyco_hydro_32C"/>
    <property type="match status" value="1"/>
</dbReference>
<dbReference type="PANTHER" id="PTHR43101">
    <property type="entry name" value="BETA-FRUCTOSIDASE"/>
    <property type="match status" value="1"/>
</dbReference>
<protein>
    <recommendedName>
        <fullName evidence="2">beta-fructofuranosidase</fullName>
        <ecNumber evidence="2">3.2.1.26</ecNumber>
    </recommendedName>
</protein>
<dbReference type="InterPro" id="IPR013189">
    <property type="entry name" value="Glyco_hydro_32_C"/>
</dbReference>
<dbReference type="RefSeq" id="WP_308731202.1">
    <property type="nucleotide sequence ID" value="NZ_JAJEQN010000006.1"/>
</dbReference>
<dbReference type="GO" id="GO:0004564">
    <property type="term" value="F:beta-fructofuranosidase activity"/>
    <property type="evidence" value="ECO:0007669"/>
    <property type="project" value="UniProtKB-EC"/>
</dbReference>
<keyword evidence="3 5" id="KW-0378">Hydrolase</keyword>
<dbReference type="SUPFAM" id="SSF75005">
    <property type="entry name" value="Arabinanase/levansucrase/invertase"/>
    <property type="match status" value="1"/>
</dbReference>
<organism evidence="8 9">
    <name type="scientific">Anthropogastromicrobium aceti</name>
    <dbReference type="NCBI Taxonomy" id="2981768"/>
    <lineage>
        <taxon>Bacteria</taxon>
        <taxon>Bacillati</taxon>
        <taxon>Bacillota</taxon>
        <taxon>Clostridia</taxon>
        <taxon>Lachnospirales</taxon>
        <taxon>Lachnospiraceae</taxon>
        <taxon>Anthropogastromicrobium</taxon>
    </lineage>
</organism>
<evidence type="ECO:0000313" key="8">
    <source>
        <dbReference type="EMBL" id="MCC2220709.1"/>
    </source>
</evidence>
<dbReference type="PANTHER" id="PTHR43101:SF1">
    <property type="entry name" value="BETA-FRUCTOSIDASE"/>
    <property type="match status" value="1"/>
</dbReference>
<accession>A0AAE3E286</accession>
<feature type="domain" description="Glycosyl hydrolase family 32 N-terminal" evidence="6">
    <location>
        <begin position="29"/>
        <end position="340"/>
    </location>
</feature>
<dbReference type="EC" id="3.2.1.26" evidence="2"/>
<comment type="similarity">
    <text evidence="1 5">Belongs to the glycosyl hydrolase 32 family.</text>
</comment>
<name>A0AAE3E286_9FIRM</name>
<dbReference type="SUPFAM" id="SSF49899">
    <property type="entry name" value="Concanavalin A-like lectins/glucanases"/>
    <property type="match status" value="1"/>
</dbReference>
<dbReference type="Gene3D" id="2.115.10.20">
    <property type="entry name" value="Glycosyl hydrolase domain, family 43"/>
    <property type="match status" value="1"/>
</dbReference>
<feature type="domain" description="Glycosyl hydrolase family 32 C-terminal" evidence="7">
    <location>
        <begin position="345"/>
        <end position="486"/>
    </location>
</feature>
<dbReference type="InterPro" id="IPR051214">
    <property type="entry name" value="GH32_Enzymes"/>
</dbReference>
<dbReference type="InterPro" id="IPR018053">
    <property type="entry name" value="Glyco_hydro_32_AS"/>
</dbReference>